<dbReference type="EMBL" id="RAXT01000045">
    <property type="protein sequence ID" value="RKG36451.1"/>
    <property type="molecule type" value="Genomic_DNA"/>
</dbReference>
<evidence type="ECO:0000313" key="6">
    <source>
        <dbReference type="Proteomes" id="UP000280405"/>
    </source>
</evidence>
<dbReference type="GO" id="GO:0006631">
    <property type="term" value="P:fatty acid metabolic process"/>
    <property type="evidence" value="ECO:0007669"/>
    <property type="project" value="TreeGrafter"/>
</dbReference>
<dbReference type="Pfam" id="PF00501">
    <property type="entry name" value="AMP-binding"/>
    <property type="match status" value="1"/>
</dbReference>
<feature type="transmembrane region" description="Helical" evidence="3">
    <location>
        <begin position="1059"/>
        <end position="1081"/>
    </location>
</feature>
<keyword evidence="2" id="KW-0436">Ligase</keyword>
<dbReference type="InterPro" id="IPR042099">
    <property type="entry name" value="ANL_N_sf"/>
</dbReference>
<evidence type="ECO:0000259" key="4">
    <source>
        <dbReference type="PROSITE" id="PS50075"/>
    </source>
</evidence>
<dbReference type="RefSeq" id="WP_120384936.1">
    <property type="nucleotide sequence ID" value="NZ_RAXT01000045.1"/>
</dbReference>
<dbReference type="PANTHER" id="PTHR43201">
    <property type="entry name" value="ACYL-COA SYNTHETASE"/>
    <property type="match status" value="1"/>
</dbReference>
<feature type="transmembrane region" description="Helical" evidence="3">
    <location>
        <begin position="1153"/>
        <end position="1174"/>
    </location>
</feature>
<evidence type="ECO:0000256" key="2">
    <source>
        <dbReference type="ARBA" id="ARBA00022598"/>
    </source>
</evidence>
<evidence type="ECO:0000256" key="3">
    <source>
        <dbReference type="SAM" id="Phobius"/>
    </source>
</evidence>
<dbReference type="PROSITE" id="PS50075">
    <property type="entry name" value="CARRIER"/>
    <property type="match status" value="1"/>
</dbReference>
<dbReference type="GO" id="GO:0016747">
    <property type="term" value="F:acyltransferase activity, transferring groups other than amino-acyl groups"/>
    <property type="evidence" value="ECO:0007669"/>
    <property type="project" value="InterPro"/>
</dbReference>
<accession>A0A3A8F5L5</accession>
<dbReference type="SUPFAM" id="SSF56801">
    <property type="entry name" value="Acetyl-CoA synthetase-like"/>
    <property type="match status" value="1"/>
</dbReference>
<dbReference type="Proteomes" id="UP000280405">
    <property type="component" value="Unassembled WGS sequence"/>
</dbReference>
<protein>
    <submittedName>
        <fullName evidence="5">AMP-dependent synthetase</fullName>
    </submittedName>
</protein>
<dbReference type="InterPro" id="IPR005645">
    <property type="entry name" value="FSH-like_dom"/>
</dbReference>
<feature type="transmembrane region" description="Helical" evidence="3">
    <location>
        <begin position="911"/>
        <end position="932"/>
    </location>
</feature>
<dbReference type="Gene3D" id="3.30.300.30">
    <property type="match status" value="1"/>
</dbReference>
<dbReference type="OrthoDB" id="9803968at2"/>
<dbReference type="Gene3D" id="3.40.50.1820">
    <property type="entry name" value="alpha/beta hydrolase"/>
    <property type="match status" value="1"/>
</dbReference>
<dbReference type="InterPro" id="IPR045851">
    <property type="entry name" value="AMP-bd_C_sf"/>
</dbReference>
<feature type="transmembrane region" description="Helical" evidence="3">
    <location>
        <begin position="1249"/>
        <end position="1269"/>
    </location>
</feature>
<sequence length="1445" mass="160567">MSAQENQTPKMQRKILALHGNGSNKIITKLQLQNLELNDQDYDISYLNGTIQVKSPDIRLSELTGLVEGPWYSWLPPKSDWENLDHRALLQSICCAIESVLLAIEIHGPFDAIYGFSQGGYIASLVNNLPNDPALLDAVQSYMGRETQFNINSNIPFKTSIYACAGAAIPLLDMRKLAGLPECAKEYNQNQAIHLIGQHDALKPWSESLVLHDKNPNTQIFYLDSDHEISSTIAKPIKDEIKHCITDISSASQRTESTQQATCKFSSRRIDTEVQVAHVSIHSEGQATTIIELLERRAQSSPLFRLAREQNNQICTTYGDLLSFIRSGGEGDLRRVGVKSGQIVAYMAPSGGSAEGAVAFLTVAAQACAVPLSTTMTQAEALSALKQLQVEHVILFGGVNAKNVIAACEEYCKSNNKSLHHVSPLSSQHPGLFKFKHSLDGYENQPELITHSHDDCLLLRTSGTTSMPKVVPLKQKDLVLNSTILADSVGINEFDVTYSVMPLDHIGGISASILASLSVGAAITCEGLYNPQLMAEALVQSNPKPTWYSAVPTIQLATLRYLQENREQYLDHDGVWSEHNLRLIRSGASALKEEDRLALMKTYDCPVLPTYSMSELMPISQPAQTEMSWEIKEGSVGVPLIASLAIVDPVTLKPQPFGVAGEIAIAGDTVFSGYKENPEANNKSRFLMPLPQSGEIRTWFLTGDLGQMDAFGHLSLEGRLKELIKRGGEQIAPAEIEDNLTSHSTIDIAICFPVPSETYGEEVGCAIVSSDPAFSLENQSKWVNELRSFLLKRGVSAHKIPSIWRVVDKNDLPMTNSKKYKRNVMAESLGITTQSSPNQQNIAITSECKENKVATTNISELALNTNRLDKPKVDWETIAGFRFILACYVMFMHIGANNSWEAFNNLRQFQWHVNSFFILAGFSLAILMPAIIQNKFAFVKARVAVMYPLYALAIIFAMGNLFVSCHPSTFIPSFSWGPLVHEGTASYCQGTPWIEGSWLGNVILSFGIHATGLQATPLWGASWFIGFYLWFISMYFQCLVIFPMIYNALYKQRGNVKKILMYIAIGLTTNIVILMGFWYGFVVDFVGYGLFDPATGLQTTPSAAQVELAGKENATGLGFYLFAPFWMVYFLVGMCAAFLYDAIRPTEQKRSHIWGYVADAITLIIICVSIAHIAQGYTHFGPEVTQVPVDAYFMRPEGANSYADPAITNRIWDEIYSRSFAPLTLLWIFALSTGKGFTARLLRMSPFQFLAPTAYACFLFHQMVGQWYYAATRSGEWWNWWDDRKSFYWFSPEPVPVEWYEYFYVVGLVVIFAKLIQPADTLLRNLVAMIIQRIKSVGSNAEYDKPVMDTAEVVLETAAKISGLEVNRELSLNDNGLASLGIVRFVNALESEFSLPGQKVSFSMAEIMAAQDLNEVIAIVEKAILQPETLETNMILDDHYQHRGI</sequence>
<reference evidence="5 6" key="1">
    <citation type="submission" date="2018-09" db="EMBL/GenBank/DDBJ databases">
        <title>The draft genome of Acinetobacter spp. strains.</title>
        <authorList>
            <person name="Qin J."/>
            <person name="Feng Y."/>
            <person name="Zong Z."/>
        </authorList>
    </citation>
    <scope>NUCLEOTIDE SEQUENCE [LARGE SCALE GENOMIC DNA]</scope>
    <source>
        <strain evidence="5 6">WCHAc060115</strain>
    </source>
</reference>
<evidence type="ECO:0000313" key="5">
    <source>
        <dbReference type="EMBL" id="RKG36451.1"/>
    </source>
</evidence>
<feature type="transmembrane region" description="Helical" evidence="3">
    <location>
        <begin position="944"/>
        <end position="963"/>
    </location>
</feature>
<name>A0A3A8F5L5_9GAMM</name>
<gene>
    <name evidence="5" type="ORF">D7V20_14960</name>
</gene>
<dbReference type="InterPro" id="IPR029058">
    <property type="entry name" value="AB_hydrolase_fold"/>
</dbReference>
<keyword evidence="6" id="KW-1185">Reference proteome</keyword>
<dbReference type="PROSITE" id="PS00455">
    <property type="entry name" value="AMP_BINDING"/>
    <property type="match status" value="1"/>
</dbReference>
<dbReference type="Pfam" id="PF01757">
    <property type="entry name" value="Acyl_transf_3"/>
    <property type="match status" value="1"/>
</dbReference>
<keyword evidence="3" id="KW-0812">Transmembrane</keyword>
<dbReference type="InterPro" id="IPR020845">
    <property type="entry name" value="AMP-binding_CS"/>
</dbReference>
<keyword evidence="3" id="KW-0472">Membrane</keyword>
<feature type="transmembrane region" description="Helical" evidence="3">
    <location>
        <begin position="1219"/>
        <end position="1237"/>
    </location>
</feature>
<organism evidence="5 6">
    <name type="scientific">Acinetobacter rongchengensis</name>
    <dbReference type="NCBI Taxonomy" id="2419601"/>
    <lineage>
        <taxon>Bacteria</taxon>
        <taxon>Pseudomonadati</taxon>
        <taxon>Pseudomonadota</taxon>
        <taxon>Gammaproteobacteria</taxon>
        <taxon>Moraxellales</taxon>
        <taxon>Moraxellaceae</taxon>
        <taxon>Acinetobacter</taxon>
    </lineage>
</organism>
<dbReference type="Gene3D" id="3.40.50.12780">
    <property type="entry name" value="N-terminal domain of ligase-like"/>
    <property type="match status" value="1"/>
</dbReference>
<evidence type="ECO:0000256" key="1">
    <source>
        <dbReference type="ARBA" id="ARBA00006432"/>
    </source>
</evidence>
<dbReference type="SUPFAM" id="SSF53474">
    <property type="entry name" value="alpha/beta-Hydrolases"/>
    <property type="match status" value="1"/>
</dbReference>
<dbReference type="InterPro" id="IPR002656">
    <property type="entry name" value="Acyl_transf_3_dom"/>
</dbReference>
<keyword evidence="3" id="KW-1133">Transmembrane helix</keyword>
<dbReference type="PANTHER" id="PTHR43201:SF5">
    <property type="entry name" value="MEDIUM-CHAIN ACYL-COA LIGASE ACSF2, MITOCHONDRIAL"/>
    <property type="match status" value="1"/>
</dbReference>
<proteinExistence type="inferred from homology"/>
<comment type="similarity">
    <text evidence="1">Belongs to the ATP-dependent AMP-binding enzyme family.</text>
</comment>
<dbReference type="InterPro" id="IPR009081">
    <property type="entry name" value="PP-bd_ACP"/>
</dbReference>
<dbReference type="Pfam" id="PF03959">
    <property type="entry name" value="FSH1"/>
    <property type="match status" value="1"/>
</dbReference>
<comment type="caution">
    <text evidence="5">The sequence shown here is derived from an EMBL/GenBank/DDBJ whole genome shotgun (WGS) entry which is preliminary data.</text>
</comment>
<feature type="transmembrane region" description="Helical" evidence="3">
    <location>
        <begin position="1117"/>
        <end position="1141"/>
    </location>
</feature>
<feature type="transmembrane region" description="Helical" evidence="3">
    <location>
        <begin position="1027"/>
        <end position="1047"/>
    </location>
</feature>
<dbReference type="InterPro" id="IPR000873">
    <property type="entry name" value="AMP-dep_synth/lig_dom"/>
</dbReference>
<feature type="transmembrane region" description="Helical" evidence="3">
    <location>
        <begin position="1299"/>
        <end position="1316"/>
    </location>
</feature>
<feature type="domain" description="Carrier" evidence="4">
    <location>
        <begin position="1345"/>
        <end position="1424"/>
    </location>
</feature>
<dbReference type="GO" id="GO:0031956">
    <property type="term" value="F:medium-chain fatty acid-CoA ligase activity"/>
    <property type="evidence" value="ECO:0007669"/>
    <property type="project" value="TreeGrafter"/>
</dbReference>